<accession>A0A430ASV6</accession>
<dbReference type="InterPro" id="IPR036259">
    <property type="entry name" value="MFS_trans_sf"/>
</dbReference>
<evidence type="ECO:0000256" key="4">
    <source>
        <dbReference type="ARBA" id="ARBA00022692"/>
    </source>
</evidence>
<dbReference type="InterPro" id="IPR011701">
    <property type="entry name" value="MFS"/>
</dbReference>
<dbReference type="Proteomes" id="UP000286773">
    <property type="component" value="Unassembled WGS sequence"/>
</dbReference>
<dbReference type="OrthoDB" id="9775268at2"/>
<evidence type="ECO:0000256" key="5">
    <source>
        <dbReference type="ARBA" id="ARBA00022989"/>
    </source>
</evidence>
<dbReference type="GO" id="GO:0022857">
    <property type="term" value="F:transmembrane transporter activity"/>
    <property type="evidence" value="ECO:0007669"/>
    <property type="project" value="InterPro"/>
</dbReference>
<dbReference type="PANTHER" id="PTHR23513">
    <property type="entry name" value="INTEGRAL MEMBRANE EFFLUX PROTEIN-RELATED"/>
    <property type="match status" value="1"/>
</dbReference>
<feature type="transmembrane region" description="Helical" evidence="7">
    <location>
        <begin position="70"/>
        <end position="88"/>
    </location>
</feature>
<feature type="transmembrane region" description="Helical" evidence="7">
    <location>
        <begin position="216"/>
        <end position="233"/>
    </location>
</feature>
<name>A0A430ASV6_9ENTE</name>
<dbReference type="Gene3D" id="1.20.1250.20">
    <property type="entry name" value="MFS general substrate transporter like domains"/>
    <property type="match status" value="1"/>
</dbReference>
<evidence type="ECO:0000259" key="8">
    <source>
        <dbReference type="PROSITE" id="PS50850"/>
    </source>
</evidence>
<comment type="caution">
    <text evidence="9">The sequence shown here is derived from an EMBL/GenBank/DDBJ whole genome shotgun (WGS) entry which is preliminary data.</text>
</comment>
<feature type="transmembrane region" description="Helical" evidence="7">
    <location>
        <begin position="134"/>
        <end position="153"/>
    </location>
</feature>
<keyword evidence="10" id="KW-1185">Reference proteome</keyword>
<dbReference type="InterPro" id="IPR020846">
    <property type="entry name" value="MFS_dom"/>
</dbReference>
<keyword evidence="3" id="KW-1003">Cell membrane</keyword>
<evidence type="ECO:0000256" key="2">
    <source>
        <dbReference type="ARBA" id="ARBA00022448"/>
    </source>
</evidence>
<evidence type="ECO:0000256" key="1">
    <source>
        <dbReference type="ARBA" id="ARBA00004651"/>
    </source>
</evidence>
<evidence type="ECO:0000313" key="9">
    <source>
        <dbReference type="EMBL" id="RSU11130.1"/>
    </source>
</evidence>
<feature type="transmembrane region" description="Helical" evidence="7">
    <location>
        <begin position="339"/>
        <end position="358"/>
    </location>
</feature>
<gene>
    <name evidence="9" type="ORF">CBF27_08485</name>
</gene>
<dbReference type="RefSeq" id="WP_126813889.1">
    <property type="nucleotide sequence ID" value="NZ_NGKC01000009.1"/>
</dbReference>
<keyword evidence="2" id="KW-0813">Transport</keyword>
<dbReference type="AlphaFoldDB" id="A0A430ASV6"/>
<evidence type="ECO:0000256" key="6">
    <source>
        <dbReference type="ARBA" id="ARBA00023136"/>
    </source>
</evidence>
<feature type="transmembrane region" description="Helical" evidence="7">
    <location>
        <begin position="304"/>
        <end position="327"/>
    </location>
</feature>
<reference evidence="9 10" key="1">
    <citation type="submission" date="2017-05" db="EMBL/GenBank/DDBJ databases">
        <title>Vagococcus spp. assemblies.</title>
        <authorList>
            <person name="Gulvik C.A."/>
        </authorList>
    </citation>
    <scope>NUCLEOTIDE SEQUENCE [LARGE SCALE GENOMIC DNA]</scope>
    <source>
        <strain evidence="9 10">LMG 24798</strain>
    </source>
</reference>
<protein>
    <submittedName>
        <fullName evidence="9">MFS transporter</fullName>
    </submittedName>
</protein>
<dbReference type="EMBL" id="NGKC01000009">
    <property type="protein sequence ID" value="RSU11130.1"/>
    <property type="molecule type" value="Genomic_DNA"/>
</dbReference>
<feature type="transmembrane region" description="Helical" evidence="7">
    <location>
        <begin position="7"/>
        <end position="28"/>
    </location>
</feature>
<evidence type="ECO:0000313" key="10">
    <source>
        <dbReference type="Proteomes" id="UP000286773"/>
    </source>
</evidence>
<evidence type="ECO:0000256" key="7">
    <source>
        <dbReference type="SAM" id="Phobius"/>
    </source>
</evidence>
<dbReference type="GO" id="GO:0005886">
    <property type="term" value="C:plasma membrane"/>
    <property type="evidence" value="ECO:0007669"/>
    <property type="project" value="UniProtKB-SubCell"/>
</dbReference>
<proteinExistence type="predicted"/>
<keyword evidence="5 7" id="KW-1133">Transmembrane helix</keyword>
<feature type="transmembrane region" description="Helical" evidence="7">
    <location>
        <begin position="364"/>
        <end position="384"/>
    </location>
</feature>
<feature type="transmembrane region" description="Helical" evidence="7">
    <location>
        <begin position="94"/>
        <end position="113"/>
    </location>
</feature>
<organism evidence="9 10">
    <name type="scientific">Vagococcus acidifermentans</name>
    <dbReference type="NCBI Taxonomy" id="564710"/>
    <lineage>
        <taxon>Bacteria</taxon>
        <taxon>Bacillati</taxon>
        <taxon>Bacillota</taxon>
        <taxon>Bacilli</taxon>
        <taxon>Lactobacillales</taxon>
        <taxon>Enterococcaceae</taxon>
        <taxon>Vagococcus</taxon>
    </lineage>
</organism>
<dbReference type="PROSITE" id="PS50850">
    <property type="entry name" value="MFS"/>
    <property type="match status" value="1"/>
</dbReference>
<dbReference type="PANTHER" id="PTHR23513:SF6">
    <property type="entry name" value="MAJOR FACILITATOR SUPERFAMILY ASSOCIATED DOMAIN-CONTAINING PROTEIN"/>
    <property type="match status" value="1"/>
</dbReference>
<evidence type="ECO:0000256" key="3">
    <source>
        <dbReference type="ARBA" id="ARBA00022475"/>
    </source>
</evidence>
<comment type="subcellular location">
    <subcellularLocation>
        <location evidence="1">Cell membrane</location>
        <topology evidence="1">Multi-pass membrane protein</topology>
    </subcellularLocation>
</comment>
<feature type="domain" description="Major facilitator superfamily (MFS) profile" evidence="8">
    <location>
        <begin position="1"/>
        <end position="387"/>
    </location>
</feature>
<feature type="transmembrane region" description="Helical" evidence="7">
    <location>
        <begin position="159"/>
        <end position="178"/>
    </location>
</feature>
<dbReference type="SUPFAM" id="SSF103473">
    <property type="entry name" value="MFS general substrate transporter"/>
    <property type="match status" value="1"/>
</dbReference>
<sequence>MTKKIILILFINTMVAFSTSLFQMNILWQMYTVQSELNTIVSLIASSFILQAIFSLTAGILVDKFSKKKLLLLSLVSYNLIVVSTLFLDGKLNTLLAYLAVTIITTVYQRALITLVASNLTSNDYIKYDSVNSIVIQATTILNTMLAGVIITYLGMSFIFIIVFLLLWISFVLIFLSVQELQSNNTERLPEAKKKSYSLSSILRFIKVNVLSDKKIMIFILILFLLNLDYGYIPNILPFYMLQGIKNHTAIELSLLKSSVNIGEVLGSLIVVTYSHKVSLLTKIGLIGSACSFLALPFTKNFVIFTFLILLFYGFFDTLTQPIFSYFVSSIDNQIRGRVLGITDSVVFLSAPLGMFFGNQISQINQFYLTIYLVSIFVVSFIIINKSGIYSNIDLKKG</sequence>
<dbReference type="Pfam" id="PF07690">
    <property type="entry name" value="MFS_1"/>
    <property type="match status" value="1"/>
</dbReference>
<keyword evidence="4 7" id="KW-0812">Transmembrane</keyword>
<keyword evidence="6 7" id="KW-0472">Membrane</keyword>
<feature type="transmembrane region" description="Helical" evidence="7">
    <location>
        <begin position="40"/>
        <end position="63"/>
    </location>
</feature>